<proteinExistence type="predicted"/>
<reference evidence="1" key="1">
    <citation type="submission" date="2023-10" db="EMBL/GenBank/DDBJ databases">
        <authorList>
            <person name="Chen Y."/>
            <person name="Shah S."/>
            <person name="Dougan E. K."/>
            <person name="Thang M."/>
            <person name="Chan C."/>
        </authorList>
    </citation>
    <scope>NUCLEOTIDE SEQUENCE [LARGE SCALE GENOMIC DNA]</scope>
</reference>
<name>A0ABN9VX20_9DINO</name>
<protein>
    <submittedName>
        <fullName evidence="1">Uncharacterized protein</fullName>
    </submittedName>
</protein>
<evidence type="ECO:0000313" key="2">
    <source>
        <dbReference type="Proteomes" id="UP001189429"/>
    </source>
</evidence>
<dbReference type="Proteomes" id="UP001189429">
    <property type="component" value="Unassembled WGS sequence"/>
</dbReference>
<comment type="caution">
    <text evidence="1">The sequence shown here is derived from an EMBL/GenBank/DDBJ whole genome shotgun (WGS) entry which is preliminary data.</text>
</comment>
<gene>
    <name evidence="1" type="ORF">PCOR1329_LOCUS62031</name>
</gene>
<keyword evidence="2" id="KW-1185">Reference proteome</keyword>
<sequence>MAYVSWRALSCHTTWETIYYNMGILYVRVGRAPPRKTYRTSMSLCVPRQTSALVVHGASAGSARRPPRRSILASWYSPSSAVQLSRNQSAVEPYIYIYI</sequence>
<organism evidence="1 2">
    <name type="scientific">Prorocentrum cordatum</name>
    <dbReference type="NCBI Taxonomy" id="2364126"/>
    <lineage>
        <taxon>Eukaryota</taxon>
        <taxon>Sar</taxon>
        <taxon>Alveolata</taxon>
        <taxon>Dinophyceae</taxon>
        <taxon>Prorocentrales</taxon>
        <taxon>Prorocentraceae</taxon>
        <taxon>Prorocentrum</taxon>
    </lineage>
</organism>
<evidence type="ECO:0000313" key="1">
    <source>
        <dbReference type="EMBL" id="CAK0878178.1"/>
    </source>
</evidence>
<accession>A0ABN9VX20</accession>
<dbReference type="EMBL" id="CAUYUJ010017822">
    <property type="protein sequence ID" value="CAK0878178.1"/>
    <property type="molecule type" value="Genomic_DNA"/>
</dbReference>